<comment type="caution">
    <text evidence="4">The sequence shown here is derived from an EMBL/GenBank/DDBJ whole genome shotgun (WGS) entry which is preliminary data.</text>
</comment>
<evidence type="ECO:0000256" key="2">
    <source>
        <dbReference type="ARBA" id="ARBA00023315"/>
    </source>
</evidence>
<sequence>MLYGLGKLICSIIFKPLFLIKVIGAENVPKKGPVIICSNHISNLDPPVVGITCPRQIHFMAKDELFQKKAIGWLLRNIQAFPVKRGMKDRQALRDGLDVLKNNHTLGLFPEGTRSTTGELKQGLAGAGFFALRSNAVVIPCAVIGEYKAFKRVKVVYGKPVNLEQLREEKASAQEVVDQIMADIKKLIDSHKANVTKA</sequence>
<dbReference type="SUPFAM" id="SSF69593">
    <property type="entry name" value="Glycerol-3-phosphate (1)-acyltransferase"/>
    <property type="match status" value="1"/>
</dbReference>
<dbReference type="GO" id="GO:0003841">
    <property type="term" value="F:1-acylglycerol-3-phosphate O-acyltransferase activity"/>
    <property type="evidence" value="ECO:0007669"/>
    <property type="project" value="UniProtKB-EC"/>
</dbReference>
<keyword evidence="5" id="KW-1185">Reference proteome</keyword>
<dbReference type="InterPro" id="IPR002123">
    <property type="entry name" value="Plipid/glycerol_acylTrfase"/>
</dbReference>
<dbReference type="GO" id="GO:0006654">
    <property type="term" value="P:phosphatidic acid biosynthetic process"/>
    <property type="evidence" value="ECO:0007669"/>
    <property type="project" value="TreeGrafter"/>
</dbReference>
<feature type="domain" description="Phospholipid/glycerol acyltransferase" evidence="3">
    <location>
        <begin position="34"/>
        <end position="146"/>
    </location>
</feature>
<dbReference type="EMBL" id="JACHGH010000002">
    <property type="protein sequence ID" value="MBB6452190.1"/>
    <property type="molecule type" value="Genomic_DNA"/>
</dbReference>
<proteinExistence type="predicted"/>
<evidence type="ECO:0000256" key="1">
    <source>
        <dbReference type="ARBA" id="ARBA00022679"/>
    </source>
</evidence>
<organism evidence="4 5">
    <name type="scientific">Salirhabdus euzebyi</name>
    <dbReference type="NCBI Taxonomy" id="394506"/>
    <lineage>
        <taxon>Bacteria</taxon>
        <taxon>Bacillati</taxon>
        <taxon>Bacillota</taxon>
        <taxon>Bacilli</taxon>
        <taxon>Bacillales</taxon>
        <taxon>Bacillaceae</taxon>
        <taxon>Salirhabdus</taxon>
    </lineage>
</organism>
<evidence type="ECO:0000259" key="3">
    <source>
        <dbReference type="SMART" id="SM00563"/>
    </source>
</evidence>
<dbReference type="Proteomes" id="UP000581688">
    <property type="component" value="Unassembled WGS sequence"/>
</dbReference>
<evidence type="ECO:0000313" key="4">
    <source>
        <dbReference type="EMBL" id="MBB6452190.1"/>
    </source>
</evidence>
<dbReference type="EC" id="2.3.1.51" evidence="4"/>
<accession>A0A841PTR0</accession>
<keyword evidence="1 4" id="KW-0808">Transferase</keyword>
<dbReference type="AlphaFoldDB" id="A0A841PTR0"/>
<keyword evidence="2 4" id="KW-0012">Acyltransferase</keyword>
<dbReference type="RefSeq" id="WP_174495129.1">
    <property type="nucleotide sequence ID" value="NZ_CADDWK010000002.1"/>
</dbReference>
<gene>
    <name evidence="4" type="ORF">HNQ94_000635</name>
</gene>
<dbReference type="Pfam" id="PF01553">
    <property type="entry name" value="Acyltransferase"/>
    <property type="match status" value="1"/>
</dbReference>
<reference evidence="4 5" key="1">
    <citation type="submission" date="2020-08" db="EMBL/GenBank/DDBJ databases">
        <title>Genomic Encyclopedia of Type Strains, Phase IV (KMG-IV): sequencing the most valuable type-strain genomes for metagenomic binning, comparative biology and taxonomic classification.</title>
        <authorList>
            <person name="Goeker M."/>
        </authorList>
    </citation>
    <scope>NUCLEOTIDE SEQUENCE [LARGE SCALE GENOMIC DNA]</scope>
    <source>
        <strain evidence="4 5">DSM 19612</strain>
    </source>
</reference>
<evidence type="ECO:0000313" key="5">
    <source>
        <dbReference type="Proteomes" id="UP000581688"/>
    </source>
</evidence>
<dbReference type="CDD" id="cd07989">
    <property type="entry name" value="LPLAT_AGPAT-like"/>
    <property type="match status" value="1"/>
</dbReference>
<dbReference type="PANTHER" id="PTHR10434">
    <property type="entry name" value="1-ACYL-SN-GLYCEROL-3-PHOSPHATE ACYLTRANSFERASE"/>
    <property type="match status" value="1"/>
</dbReference>
<protein>
    <submittedName>
        <fullName evidence="4">1-acyl-sn-glycerol-3-phosphate acyltransferase</fullName>
        <ecNumber evidence="4">2.3.1.51</ecNumber>
    </submittedName>
</protein>
<name>A0A841PTR0_9BACI</name>
<dbReference type="PANTHER" id="PTHR10434:SF11">
    <property type="entry name" value="1-ACYL-SN-GLYCEROL-3-PHOSPHATE ACYLTRANSFERASE"/>
    <property type="match status" value="1"/>
</dbReference>
<dbReference type="SMART" id="SM00563">
    <property type="entry name" value="PlsC"/>
    <property type="match status" value="1"/>
</dbReference>